<sequence length="68" mass="7326">MVQVDFSEEERMRRDTVSGSGTVGGISGWLIQMGFAGDEKQANQVLTIVLIGVLVITAIIAWRALGSF</sequence>
<feature type="transmembrane region" description="Helical" evidence="2">
    <location>
        <begin position="45"/>
        <end position="65"/>
    </location>
</feature>
<protein>
    <submittedName>
        <fullName evidence="3">Uncharacterized protein</fullName>
    </submittedName>
</protein>
<dbReference type="EMBL" id="MHSA01000002">
    <property type="protein sequence ID" value="OHA35055.1"/>
    <property type="molecule type" value="Genomic_DNA"/>
</dbReference>
<name>A0A1G2NG54_9BACT</name>
<dbReference type="Proteomes" id="UP000177797">
    <property type="component" value="Unassembled WGS sequence"/>
</dbReference>
<evidence type="ECO:0000256" key="2">
    <source>
        <dbReference type="SAM" id="Phobius"/>
    </source>
</evidence>
<feature type="region of interest" description="Disordered" evidence="1">
    <location>
        <begin position="1"/>
        <end position="20"/>
    </location>
</feature>
<evidence type="ECO:0000313" key="4">
    <source>
        <dbReference type="Proteomes" id="UP000177797"/>
    </source>
</evidence>
<keyword evidence="2" id="KW-0472">Membrane</keyword>
<evidence type="ECO:0000313" key="3">
    <source>
        <dbReference type="EMBL" id="OHA35055.1"/>
    </source>
</evidence>
<keyword evidence="2" id="KW-1133">Transmembrane helix</keyword>
<dbReference type="AlphaFoldDB" id="A0A1G2NG54"/>
<organism evidence="3 4">
    <name type="scientific">Candidatus Taylorbacteria bacterium RIFCSPLOWO2_01_FULL_48_100</name>
    <dbReference type="NCBI Taxonomy" id="1802322"/>
    <lineage>
        <taxon>Bacteria</taxon>
        <taxon>Candidatus Tayloriibacteriota</taxon>
    </lineage>
</organism>
<reference evidence="3 4" key="1">
    <citation type="journal article" date="2016" name="Nat. Commun.">
        <title>Thousands of microbial genomes shed light on interconnected biogeochemical processes in an aquifer system.</title>
        <authorList>
            <person name="Anantharaman K."/>
            <person name="Brown C.T."/>
            <person name="Hug L.A."/>
            <person name="Sharon I."/>
            <person name="Castelle C.J."/>
            <person name="Probst A.J."/>
            <person name="Thomas B.C."/>
            <person name="Singh A."/>
            <person name="Wilkins M.J."/>
            <person name="Karaoz U."/>
            <person name="Brodie E.L."/>
            <person name="Williams K.H."/>
            <person name="Hubbard S.S."/>
            <person name="Banfield J.F."/>
        </authorList>
    </citation>
    <scope>NUCLEOTIDE SEQUENCE [LARGE SCALE GENOMIC DNA]</scope>
</reference>
<comment type="caution">
    <text evidence="3">The sequence shown here is derived from an EMBL/GenBank/DDBJ whole genome shotgun (WGS) entry which is preliminary data.</text>
</comment>
<evidence type="ECO:0000256" key="1">
    <source>
        <dbReference type="SAM" id="MobiDB-lite"/>
    </source>
</evidence>
<proteinExistence type="predicted"/>
<gene>
    <name evidence="3" type="ORF">A2938_00600</name>
</gene>
<keyword evidence="2" id="KW-0812">Transmembrane</keyword>
<accession>A0A1G2NG54</accession>